<dbReference type="InterPro" id="IPR037118">
    <property type="entry name" value="Val-tRNA_synth_C_sf"/>
</dbReference>
<dbReference type="Pfam" id="PF00005">
    <property type="entry name" value="ABC_tran"/>
    <property type="match status" value="2"/>
</dbReference>
<dbReference type="Gene3D" id="3.40.50.300">
    <property type="entry name" value="P-loop containing nucleotide triphosphate hydrolases"/>
    <property type="match status" value="2"/>
</dbReference>
<dbReference type="PROSITE" id="PS00211">
    <property type="entry name" value="ABC_TRANSPORTER_1"/>
    <property type="match status" value="1"/>
</dbReference>
<dbReference type="InterPro" id="IPR003439">
    <property type="entry name" value="ABC_transporter-like_ATP-bd"/>
</dbReference>
<feature type="domain" description="ABC transporter" evidence="4">
    <location>
        <begin position="4"/>
        <end position="255"/>
    </location>
</feature>
<keyword evidence="2 5" id="KW-0067">ATP-binding</keyword>
<comment type="caution">
    <text evidence="5">The sequence shown here is derived from an EMBL/GenBank/DDBJ whole genome shotgun (WGS) entry which is preliminary data.</text>
</comment>
<dbReference type="RefSeq" id="WP_209812587.1">
    <property type="nucleotide sequence ID" value="NZ_JAGGKT010000023.1"/>
</dbReference>
<sequence>MNILSMESVSKSYGIKPLFQDITFGIQEGEKIGLIGVNGTGKSTFLKVVAGIISPDQGRIAVGNHVKIQYLPQDPAFEQEQSVLDYVFAGEAKVMKLIHQYERILLDLEKNPQDENTQKRLNQIMPQMDAEEAWELETQAKTILTKLGITQFDRLVTELSGGQKKRVAMARTLIHPAELLILDEPTNHIDHATVEWLEEYLKKYKGALLLITHDRYFLDRVVGQIIELDQAELHVYQGNYSQFLDQKAARIEQMLAAEDKRKNILRREMAWLRRGAKARTTKQKARIERIEKMQNSGLQVSNEKLDFAPLGGTRLGKKVLQLEGVTKSNKGRVLIRDFSYLVLPHDRVGVIGENGCGKSTLLNMLAGLTQPDEGQIERGETVRISYYDQESTELDLEMKVIDYIKEGAEVIYGADGSVLSASQMLERFMFPPSIQWTAISRLSGGEKRRLYLLRKLMEAPNVLLLDEPTNDLDIQTLSILEEYLEQFQGAVVVVSHDRYFLDQTVDHLFYFAGDGHLIHFNGTYSEYLEKQKADISRHKEEKREERAASAAEVKPTKPKKLSFKEQKEYEQIEEKIASLEQRCAELLQTIEEAGSDYQRIQQLTEEHEALTKELEQTVERWAELSEIAEG</sequence>
<evidence type="ECO:0000259" key="4">
    <source>
        <dbReference type="PROSITE" id="PS50893"/>
    </source>
</evidence>
<dbReference type="SMART" id="SM00382">
    <property type="entry name" value="AAA"/>
    <property type="match status" value="2"/>
</dbReference>
<gene>
    <name evidence="5" type="ORF">J2Z37_004619</name>
</gene>
<dbReference type="Gene3D" id="1.10.287.380">
    <property type="entry name" value="Valyl-tRNA synthetase, C-terminal domain"/>
    <property type="match status" value="1"/>
</dbReference>
<evidence type="ECO:0000256" key="1">
    <source>
        <dbReference type="ARBA" id="ARBA00022741"/>
    </source>
</evidence>
<dbReference type="InterPro" id="IPR003593">
    <property type="entry name" value="AAA+_ATPase"/>
</dbReference>
<name>A0ABS4GWE4_9BACL</name>
<dbReference type="InterPro" id="IPR032524">
    <property type="entry name" value="ABC_tran_C"/>
</dbReference>
<dbReference type="InterPro" id="IPR017871">
    <property type="entry name" value="ABC_transporter-like_CS"/>
</dbReference>
<dbReference type="PANTHER" id="PTHR42855">
    <property type="entry name" value="ABC TRANSPORTER ATP-BINDING SUBUNIT"/>
    <property type="match status" value="1"/>
</dbReference>
<dbReference type="CDD" id="cd03221">
    <property type="entry name" value="ABCF_EF-3"/>
    <property type="match status" value="2"/>
</dbReference>
<keyword evidence="6" id="KW-1185">Reference proteome</keyword>
<reference evidence="5 6" key="1">
    <citation type="submission" date="2021-03" db="EMBL/GenBank/DDBJ databases">
        <title>Genomic Encyclopedia of Type Strains, Phase IV (KMG-IV): sequencing the most valuable type-strain genomes for metagenomic binning, comparative biology and taxonomic classification.</title>
        <authorList>
            <person name="Goeker M."/>
        </authorList>
    </citation>
    <scope>NUCLEOTIDE SEQUENCE [LARGE SCALE GENOMIC DNA]</scope>
    <source>
        <strain evidence="5 6">DSM 24738</strain>
    </source>
</reference>
<dbReference type="PROSITE" id="PS50893">
    <property type="entry name" value="ABC_TRANSPORTER_2"/>
    <property type="match status" value="2"/>
</dbReference>
<evidence type="ECO:0000313" key="6">
    <source>
        <dbReference type="Proteomes" id="UP001519343"/>
    </source>
</evidence>
<dbReference type="Pfam" id="PF16326">
    <property type="entry name" value="ABC_tran_CTD"/>
    <property type="match status" value="1"/>
</dbReference>
<dbReference type="SUPFAM" id="SSF52540">
    <property type="entry name" value="P-loop containing nucleoside triphosphate hydrolases"/>
    <property type="match status" value="2"/>
</dbReference>
<evidence type="ECO:0000256" key="3">
    <source>
        <dbReference type="SAM" id="MobiDB-lite"/>
    </source>
</evidence>
<proteinExistence type="predicted"/>
<dbReference type="PANTHER" id="PTHR42855:SF1">
    <property type="entry name" value="ABC TRANSPORTER DOMAIN-CONTAINING PROTEIN"/>
    <property type="match status" value="1"/>
</dbReference>
<evidence type="ECO:0000256" key="2">
    <source>
        <dbReference type="ARBA" id="ARBA00022840"/>
    </source>
</evidence>
<keyword evidence="1" id="KW-0547">Nucleotide-binding</keyword>
<feature type="region of interest" description="Disordered" evidence="3">
    <location>
        <begin position="537"/>
        <end position="561"/>
    </location>
</feature>
<dbReference type="Proteomes" id="UP001519343">
    <property type="component" value="Unassembled WGS sequence"/>
</dbReference>
<dbReference type="InterPro" id="IPR027417">
    <property type="entry name" value="P-loop_NTPase"/>
</dbReference>
<dbReference type="InterPro" id="IPR032781">
    <property type="entry name" value="ABC_tran_Xtn"/>
</dbReference>
<accession>A0ABS4GWE4</accession>
<dbReference type="InterPro" id="IPR051309">
    <property type="entry name" value="ABCF_ATPase"/>
</dbReference>
<dbReference type="Pfam" id="PF12848">
    <property type="entry name" value="ABC_tran_Xtn"/>
    <property type="match status" value="1"/>
</dbReference>
<dbReference type="GO" id="GO:0005524">
    <property type="term" value="F:ATP binding"/>
    <property type="evidence" value="ECO:0007669"/>
    <property type="project" value="UniProtKB-KW"/>
</dbReference>
<organism evidence="5 6">
    <name type="scientific">Ammoniphilus resinae</name>
    <dbReference type="NCBI Taxonomy" id="861532"/>
    <lineage>
        <taxon>Bacteria</taxon>
        <taxon>Bacillati</taxon>
        <taxon>Bacillota</taxon>
        <taxon>Bacilli</taxon>
        <taxon>Bacillales</taxon>
        <taxon>Paenibacillaceae</taxon>
        <taxon>Aneurinibacillus group</taxon>
        <taxon>Ammoniphilus</taxon>
    </lineage>
</organism>
<feature type="compositionally biased region" description="Basic and acidic residues" evidence="3">
    <location>
        <begin position="537"/>
        <end position="547"/>
    </location>
</feature>
<protein>
    <submittedName>
        <fullName evidence="5">ATP-binding cassette subfamily F protein uup</fullName>
    </submittedName>
</protein>
<evidence type="ECO:0000313" key="5">
    <source>
        <dbReference type="EMBL" id="MBP1934599.1"/>
    </source>
</evidence>
<dbReference type="EMBL" id="JAGGKT010000023">
    <property type="protein sequence ID" value="MBP1934599.1"/>
    <property type="molecule type" value="Genomic_DNA"/>
</dbReference>
<feature type="domain" description="ABC transporter" evidence="4">
    <location>
        <begin position="320"/>
        <end position="540"/>
    </location>
</feature>